<organism evidence="2 3">
    <name type="scientific">Xylanibacter brevis</name>
    <dbReference type="NCBI Taxonomy" id="83231"/>
    <lineage>
        <taxon>Bacteria</taxon>
        <taxon>Pseudomonadati</taxon>
        <taxon>Bacteroidota</taxon>
        <taxon>Bacteroidia</taxon>
        <taxon>Bacteroidales</taxon>
        <taxon>Prevotellaceae</taxon>
        <taxon>Xylanibacter</taxon>
    </lineage>
</organism>
<protein>
    <recommendedName>
        <fullName evidence="4">Fibrobacter succinogenes major paralogous domain-containing protein</fullName>
    </recommendedName>
</protein>
<evidence type="ECO:0000256" key="1">
    <source>
        <dbReference type="SAM" id="SignalP"/>
    </source>
</evidence>
<evidence type="ECO:0000313" key="2">
    <source>
        <dbReference type="EMBL" id="MCF2562819.1"/>
    </source>
</evidence>
<reference evidence="2 3" key="1">
    <citation type="submission" date="2020-12" db="EMBL/GenBank/DDBJ databases">
        <title>Whole genome sequences of gut porcine anaerobes.</title>
        <authorList>
            <person name="Kubasova T."/>
            <person name="Jahodarova E."/>
            <person name="Rychlik I."/>
        </authorList>
    </citation>
    <scope>NUCLEOTIDE SEQUENCE [LARGE SCALE GENOMIC DNA]</scope>
    <source>
        <strain evidence="2 3">An925</strain>
    </source>
</reference>
<name>A0ABS9CF03_9BACT</name>
<dbReference type="PROSITE" id="PS51257">
    <property type="entry name" value="PROKAR_LIPOPROTEIN"/>
    <property type="match status" value="1"/>
</dbReference>
<evidence type="ECO:0000313" key="3">
    <source>
        <dbReference type="Proteomes" id="UP001200470"/>
    </source>
</evidence>
<feature type="signal peptide" evidence="1">
    <location>
        <begin position="1"/>
        <end position="20"/>
    </location>
</feature>
<accession>A0ABS9CF03</accession>
<dbReference type="EMBL" id="JADYTN010000002">
    <property type="protein sequence ID" value="MCF2562819.1"/>
    <property type="molecule type" value="Genomic_DNA"/>
</dbReference>
<dbReference type="Proteomes" id="UP001200470">
    <property type="component" value="Unassembled WGS sequence"/>
</dbReference>
<comment type="caution">
    <text evidence="2">The sequence shown here is derived from an EMBL/GenBank/DDBJ whole genome shotgun (WGS) entry which is preliminary data.</text>
</comment>
<gene>
    <name evidence="2" type="ORF">I6E12_01630</name>
</gene>
<feature type="chain" id="PRO_5046662027" description="Fibrobacter succinogenes major paralogous domain-containing protein" evidence="1">
    <location>
        <begin position="21"/>
        <end position="532"/>
    </location>
</feature>
<keyword evidence="3" id="KW-1185">Reference proteome</keyword>
<dbReference type="RefSeq" id="WP_301637371.1">
    <property type="nucleotide sequence ID" value="NZ_JADYTN010000002.1"/>
</dbReference>
<dbReference type="CDD" id="cd13120">
    <property type="entry name" value="BF2867_like_N"/>
    <property type="match status" value="1"/>
</dbReference>
<evidence type="ECO:0008006" key="4">
    <source>
        <dbReference type="Google" id="ProtNLM"/>
    </source>
</evidence>
<sequence>MKMKKYIQSMMAFAAIVSFASCSSEDNNTTIENDSAVKVMTFTATQEGDEQSTRAAISTSDSKVINWEEGDKISLLYGSKNKEFTLTEGAGSTSGKFSGEALESGPYTAVYPYQSTASLSGTNVTNVTIPATQTATANSFDKNAALMMAQSDNTTLEFKNAVGYVKVTPKFACSKIELEAAEGSSDILAGKGTLNWNGGNPKINITEETSKTITLNGSIAKDISYYIVVPTGTLNRMWKITFTADDGKKYTRYCSKPLTIERNKIINIGNFATDSPFWADEHRGNKVTYEQEVDLGLTITGSDNKKYKVIFAKANLTANGLATNEYDYGDYFAWGATAPWCTQYTRTGTGNDVQVSPMAWENTQNATAYDWSNVPFRDGNNNSCNQYINNGDKLAMEHDAACQILGGEWQLPTKDIWNKLCDDTNYEWQWTTQDGYCGRKVTSITDNTKSIFLPAAGEVDGTSFNYVGSYGEYWSGTAYSSTDAYYLSFDESRFNAQIIYDRYCGYSVRPVRLVEVSAATTEGYNENEFNWE</sequence>
<keyword evidence="1" id="KW-0732">Signal</keyword>
<proteinExistence type="predicted"/>